<dbReference type="STRING" id="337451.A0A3S3QHG8"/>
<dbReference type="AlphaFoldDB" id="A0A3S3QHG8"/>
<proteinExistence type="predicted"/>
<dbReference type="Proteomes" id="UP000283530">
    <property type="component" value="Unassembled WGS sequence"/>
</dbReference>
<name>A0A3S3QHG8_9MAGN</name>
<evidence type="ECO:0000313" key="2">
    <source>
        <dbReference type="Proteomes" id="UP000283530"/>
    </source>
</evidence>
<protein>
    <submittedName>
        <fullName evidence="1">Uncharacterized protein</fullName>
    </submittedName>
</protein>
<accession>A0A3S3QHG8</accession>
<gene>
    <name evidence="1" type="ORF">CKAN_01328300</name>
</gene>
<dbReference type="OrthoDB" id="1932900at2759"/>
<dbReference type="EMBL" id="QPKB01000005">
    <property type="protein sequence ID" value="RWR84467.1"/>
    <property type="molecule type" value="Genomic_DNA"/>
</dbReference>
<organism evidence="1 2">
    <name type="scientific">Cinnamomum micranthum f. kanehirae</name>
    <dbReference type="NCBI Taxonomy" id="337451"/>
    <lineage>
        <taxon>Eukaryota</taxon>
        <taxon>Viridiplantae</taxon>
        <taxon>Streptophyta</taxon>
        <taxon>Embryophyta</taxon>
        <taxon>Tracheophyta</taxon>
        <taxon>Spermatophyta</taxon>
        <taxon>Magnoliopsida</taxon>
        <taxon>Magnoliidae</taxon>
        <taxon>Laurales</taxon>
        <taxon>Lauraceae</taxon>
        <taxon>Cinnamomum</taxon>
    </lineage>
</organism>
<evidence type="ECO:0000313" key="1">
    <source>
        <dbReference type="EMBL" id="RWR84467.1"/>
    </source>
</evidence>
<keyword evidence="2" id="KW-1185">Reference proteome</keyword>
<sequence length="162" mass="18362">MGQFLADSKQQTDDLNCFASFFSPPPPCKGKCFISEKSWDANALDSMAEFLAFQWKHCPPNESSLVACKRMGWVGGLAWVNYSKKHCRNLLWRLKAEMKKAVKNGSKQRVTFGYDAWSYALNFDDGHCGFRNETDVLRTLHAPDLTSNQNSTWVLVLSVKSL</sequence>
<reference evidence="1 2" key="1">
    <citation type="journal article" date="2019" name="Nat. Plants">
        <title>Stout camphor tree genome fills gaps in understanding of flowering plant genome evolution.</title>
        <authorList>
            <person name="Chaw S.M."/>
            <person name="Liu Y.C."/>
            <person name="Wu Y.W."/>
            <person name="Wang H.Y."/>
            <person name="Lin C.I."/>
            <person name="Wu C.S."/>
            <person name="Ke H.M."/>
            <person name="Chang L.Y."/>
            <person name="Hsu C.Y."/>
            <person name="Yang H.T."/>
            <person name="Sudianto E."/>
            <person name="Hsu M.H."/>
            <person name="Wu K.P."/>
            <person name="Wang L.N."/>
            <person name="Leebens-Mack J.H."/>
            <person name="Tsai I.J."/>
        </authorList>
    </citation>
    <scope>NUCLEOTIDE SEQUENCE [LARGE SCALE GENOMIC DNA]</scope>
    <source>
        <strain evidence="2">cv. Chaw 1501</strain>
        <tissue evidence="1">Young leaves</tissue>
    </source>
</reference>
<dbReference type="PANTHER" id="PTHR34538">
    <property type="entry name" value="EXPRESSED PROTEIN"/>
    <property type="match status" value="1"/>
</dbReference>
<comment type="caution">
    <text evidence="1">The sequence shown here is derived from an EMBL/GenBank/DDBJ whole genome shotgun (WGS) entry which is preliminary data.</text>
</comment>
<dbReference type="PANTHER" id="PTHR34538:SF13">
    <property type="entry name" value="OS02G0637200 PROTEIN"/>
    <property type="match status" value="1"/>
</dbReference>